<evidence type="ECO:0000256" key="1">
    <source>
        <dbReference type="ARBA" id="ARBA00004651"/>
    </source>
</evidence>
<dbReference type="PROSITE" id="PS50850">
    <property type="entry name" value="MFS"/>
    <property type="match status" value="1"/>
</dbReference>
<evidence type="ECO:0000256" key="7">
    <source>
        <dbReference type="ARBA" id="ARBA00023136"/>
    </source>
</evidence>
<evidence type="ECO:0000256" key="5">
    <source>
        <dbReference type="ARBA" id="ARBA00022847"/>
    </source>
</evidence>
<feature type="transmembrane region" description="Helical" evidence="8">
    <location>
        <begin position="141"/>
        <end position="163"/>
    </location>
</feature>
<feature type="transmembrane region" description="Helical" evidence="8">
    <location>
        <begin position="175"/>
        <end position="194"/>
    </location>
</feature>
<evidence type="ECO:0000313" key="10">
    <source>
        <dbReference type="EMBL" id="WPA91754.1"/>
    </source>
</evidence>
<dbReference type="EMBL" id="CP135990">
    <property type="protein sequence ID" value="WPA91754.1"/>
    <property type="molecule type" value="Genomic_DNA"/>
</dbReference>
<keyword evidence="4 8" id="KW-0812">Transmembrane</keyword>
<feature type="transmembrane region" description="Helical" evidence="8">
    <location>
        <begin position="365"/>
        <end position="387"/>
    </location>
</feature>
<dbReference type="RefSeq" id="WP_318626577.1">
    <property type="nucleotide sequence ID" value="NZ_CP135990.1"/>
</dbReference>
<evidence type="ECO:0000256" key="8">
    <source>
        <dbReference type="SAM" id="Phobius"/>
    </source>
</evidence>
<dbReference type="SUPFAM" id="SSF103473">
    <property type="entry name" value="MFS general substrate transporter"/>
    <property type="match status" value="1"/>
</dbReference>
<keyword evidence="3" id="KW-1003">Cell membrane</keyword>
<dbReference type="InterPro" id="IPR051084">
    <property type="entry name" value="H+-coupled_symporters"/>
</dbReference>
<keyword evidence="5" id="KW-0769">Symport</keyword>
<evidence type="ECO:0000256" key="6">
    <source>
        <dbReference type="ARBA" id="ARBA00022989"/>
    </source>
</evidence>
<keyword evidence="11" id="KW-1185">Reference proteome</keyword>
<feature type="transmembrane region" description="Helical" evidence="8">
    <location>
        <begin position="215"/>
        <end position="232"/>
    </location>
</feature>
<feature type="transmembrane region" description="Helical" evidence="8">
    <location>
        <begin position="45"/>
        <end position="64"/>
    </location>
</feature>
<sequence>MKWKLRFGAVTGNALEFYDLAIFAAISSYLSAELARLGYQQATEMVWAIFALRFLMRPIGGYVIGRYADKVGKKSALILVSIITGSATLMMGLLPIHLLGAYAPLVILILQMALSFSYAGEAPSLSAYLYKDSQPHERGRISGLLTGSAVVGVIASLAIVLLLERILDAESMQKFGWRIPLLLGLANILICFWFRYRLPNQPIEKVKDKIDWFKAFNIFLIIVPGSVIFYTLNFSSSFLIKELSLDEFKSIYSITSSIFLLFFIVFVGIFTDKYSTPEKVFEYGVKLAFLCSFPIYFFISNYGLVVSILSQLVMLIISAMVLCNWNYAMTKPADGHVTTFSMGYNIASVIIGGVTPMIISNLVSVHVSLVGVFVMLSTLSLFLSLFLSRNNSLTRIKG</sequence>
<evidence type="ECO:0000256" key="2">
    <source>
        <dbReference type="ARBA" id="ARBA00022448"/>
    </source>
</evidence>
<feature type="transmembrane region" description="Helical" evidence="8">
    <location>
        <begin position="337"/>
        <end position="359"/>
    </location>
</feature>
<proteinExistence type="predicted"/>
<evidence type="ECO:0000313" key="11">
    <source>
        <dbReference type="Proteomes" id="UP001302443"/>
    </source>
</evidence>
<comment type="subcellular location">
    <subcellularLocation>
        <location evidence="1">Cell membrane</location>
        <topology evidence="1">Multi-pass membrane protein</topology>
    </subcellularLocation>
</comment>
<reference evidence="10 11" key="1">
    <citation type="submission" date="2023-09" db="EMBL/GenBank/DDBJ databases">
        <title>Genomic Revisitation and Reclassification of the Genus Providencia.</title>
        <authorList>
            <person name="Dong X."/>
        </authorList>
    </citation>
    <scope>NUCLEOTIDE SEQUENCE [LARGE SCALE GENOMIC DNA]</scope>
    <source>
        <strain evidence="10 11">D4759</strain>
    </source>
</reference>
<feature type="domain" description="Major facilitator superfamily (MFS) profile" evidence="9">
    <location>
        <begin position="5"/>
        <end position="398"/>
    </location>
</feature>
<feature type="transmembrane region" description="Helical" evidence="8">
    <location>
        <begin position="305"/>
        <end position="325"/>
    </location>
</feature>
<feature type="transmembrane region" description="Helical" evidence="8">
    <location>
        <begin position="102"/>
        <end position="120"/>
    </location>
</feature>
<evidence type="ECO:0000259" key="9">
    <source>
        <dbReference type="PROSITE" id="PS50850"/>
    </source>
</evidence>
<dbReference type="InterPro" id="IPR036259">
    <property type="entry name" value="MFS_trans_sf"/>
</dbReference>
<dbReference type="Gene3D" id="1.20.1250.20">
    <property type="entry name" value="MFS general substrate transporter like domains"/>
    <property type="match status" value="1"/>
</dbReference>
<dbReference type="InterPro" id="IPR011701">
    <property type="entry name" value="MFS"/>
</dbReference>
<name>A0ABZ0N2M5_9GAMM</name>
<keyword evidence="6 8" id="KW-1133">Transmembrane helix</keyword>
<evidence type="ECO:0000256" key="4">
    <source>
        <dbReference type="ARBA" id="ARBA00022692"/>
    </source>
</evidence>
<feature type="transmembrane region" description="Helical" evidence="8">
    <location>
        <begin position="252"/>
        <end position="271"/>
    </location>
</feature>
<dbReference type="Proteomes" id="UP001302443">
    <property type="component" value="Chromosome"/>
</dbReference>
<feature type="transmembrane region" description="Helical" evidence="8">
    <location>
        <begin position="283"/>
        <end position="299"/>
    </location>
</feature>
<dbReference type="PANTHER" id="PTHR43528">
    <property type="entry name" value="ALPHA-KETOGLUTARATE PERMEASE"/>
    <property type="match status" value="1"/>
</dbReference>
<dbReference type="PANTHER" id="PTHR43528:SF1">
    <property type="entry name" value="ALPHA-KETOGLUTARATE PERMEASE"/>
    <property type="match status" value="1"/>
</dbReference>
<gene>
    <name evidence="10" type="ORF">QS795_014945</name>
</gene>
<evidence type="ECO:0000256" key="3">
    <source>
        <dbReference type="ARBA" id="ARBA00022475"/>
    </source>
</evidence>
<feature type="transmembrane region" description="Helical" evidence="8">
    <location>
        <begin position="76"/>
        <end position="96"/>
    </location>
</feature>
<keyword evidence="2" id="KW-0813">Transport</keyword>
<keyword evidence="7 8" id="KW-0472">Membrane</keyword>
<protein>
    <submittedName>
        <fullName evidence="10">MFS transporter</fullName>
    </submittedName>
</protein>
<organism evidence="10 11">
    <name type="scientific">Providencia zhijiangensis</name>
    <dbReference type="NCBI Taxonomy" id="3053982"/>
    <lineage>
        <taxon>Bacteria</taxon>
        <taxon>Pseudomonadati</taxon>
        <taxon>Pseudomonadota</taxon>
        <taxon>Gammaproteobacteria</taxon>
        <taxon>Enterobacterales</taxon>
        <taxon>Morganellaceae</taxon>
        <taxon>Providencia</taxon>
    </lineage>
</organism>
<accession>A0ABZ0N2M5</accession>
<dbReference type="Pfam" id="PF07690">
    <property type="entry name" value="MFS_1"/>
    <property type="match status" value="1"/>
</dbReference>
<dbReference type="InterPro" id="IPR020846">
    <property type="entry name" value="MFS_dom"/>
</dbReference>